<dbReference type="OrthoDB" id="9814399at2"/>
<accession>L2F9D6</accession>
<evidence type="ECO:0000313" key="3">
    <source>
        <dbReference type="Proteomes" id="UP000023795"/>
    </source>
</evidence>
<dbReference type="STRING" id="1230338.MOMA_03945"/>
<keyword evidence="3" id="KW-1185">Reference proteome</keyword>
<evidence type="ECO:0000313" key="2">
    <source>
        <dbReference type="EMBL" id="ELA09525.1"/>
    </source>
</evidence>
<organism evidence="2 3">
    <name type="scientific">Moraxella macacae 0408225</name>
    <dbReference type="NCBI Taxonomy" id="1230338"/>
    <lineage>
        <taxon>Bacteria</taxon>
        <taxon>Pseudomonadati</taxon>
        <taxon>Pseudomonadota</taxon>
        <taxon>Gammaproteobacteria</taxon>
        <taxon>Moraxellales</taxon>
        <taxon>Moraxellaceae</taxon>
        <taxon>Moraxella</taxon>
    </lineage>
</organism>
<dbReference type="PATRIC" id="fig|1230338.3.peg.855"/>
<dbReference type="AlphaFoldDB" id="L2F9D6"/>
<protein>
    <submittedName>
        <fullName evidence="2">Uncharacterized protein</fullName>
    </submittedName>
</protein>
<dbReference type="Proteomes" id="UP000023795">
    <property type="component" value="Unassembled WGS sequence"/>
</dbReference>
<dbReference type="EMBL" id="ANIN01000001">
    <property type="protein sequence ID" value="ELA09525.1"/>
    <property type="molecule type" value="Genomic_DNA"/>
</dbReference>
<comment type="caution">
    <text evidence="2">The sequence shown here is derived from an EMBL/GenBank/DDBJ whole genome shotgun (WGS) entry which is preliminary data.</text>
</comment>
<proteinExistence type="predicted"/>
<evidence type="ECO:0000256" key="1">
    <source>
        <dbReference type="SAM" id="SignalP"/>
    </source>
</evidence>
<dbReference type="eggNOG" id="COG4731">
    <property type="taxonomic scope" value="Bacteria"/>
</dbReference>
<feature type="chain" id="PRO_5003958332" evidence="1">
    <location>
        <begin position="23"/>
        <end position="124"/>
    </location>
</feature>
<gene>
    <name evidence="2" type="ORF">MOMA_03945</name>
</gene>
<dbReference type="RefSeq" id="WP_009767344.1">
    <property type="nucleotide sequence ID" value="NZ_ANIN01000001.1"/>
</dbReference>
<name>L2F9D6_9GAMM</name>
<keyword evidence="1" id="KW-0732">Signal</keyword>
<feature type="signal peptide" evidence="1">
    <location>
        <begin position="1"/>
        <end position="22"/>
    </location>
</feature>
<sequence length="124" mass="13563">MKLSTKSILFTGLVALSVSALADDPIVGVWQTYEDGQAKAQVQISQSESDNTFTGKIIEGNTEKAKKYEGEIVLKNLTAQGDGKYKGKAKDPRWPFSVSAKIKVNGKDLTISTLKGDQNWKKIK</sequence>
<reference evidence="2 3" key="1">
    <citation type="journal article" date="2013" name="Genome Announc.">
        <title>Genome Sequence of Moraxella macacae 0408225, a Novel Bacterial Species Isolated from a Cynomolgus Macaque with Epistaxis.</title>
        <authorList>
            <person name="Ladner J.T."/>
            <person name="Whitehouse C.A."/>
            <person name="Koroleva G.I."/>
            <person name="Palacios G.F."/>
        </authorList>
    </citation>
    <scope>NUCLEOTIDE SEQUENCE [LARGE SCALE GENOMIC DNA]</scope>
    <source>
        <strain evidence="2 3">0408225</strain>
    </source>
</reference>